<dbReference type="InterPro" id="IPR000425">
    <property type="entry name" value="MIP"/>
</dbReference>
<evidence type="ECO:0000256" key="3">
    <source>
        <dbReference type="ARBA" id="ARBA00022692"/>
    </source>
</evidence>
<feature type="transmembrane region" description="Helical" evidence="7">
    <location>
        <begin position="93"/>
        <end position="113"/>
    </location>
</feature>
<dbReference type="FunFam" id="1.20.1080.10:FF:000001">
    <property type="entry name" value="Probable aquaporin PIP1-2"/>
    <property type="match status" value="1"/>
</dbReference>
<feature type="transmembrane region" description="Helical" evidence="7">
    <location>
        <begin position="277"/>
        <end position="298"/>
    </location>
</feature>
<dbReference type="KEGG" id="mcha:111015529"/>
<keyword evidence="8" id="KW-1185">Reference proteome</keyword>
<feature type="transmembrane region" description="Helical" evidence="7">
    <location>
        <begin position="165"/>
        <end position="187"/>
    </location>
</feature>
<dbReference type="Pfam" id="PF00230">
    <property type="entry name" value="MIP"/>
    <property type="match status" value="1"/>
</dbReference>
<dbReference type="PANTHER" id="PTHR31061">
    <property type="entry name" value="LD22376P"/>
    <property type="match status" value="1"/>
</dbReference>
<dbReference type="PANTHER" id="PTHR31061:SF28">
    <property type="entry name" value="HEPARAN-ALPHA-GLUCOSAMINIDE N-ACETYLTRANSFERASE-LIKE"/>
    <property type="match status" value="1"/>
</dbReference>
<feature type="transmembrane region" description="Helical" evidence="7">
    <location>
        <begin position="646"/>
        <end position="665"/>
    </location>
</feature>
<evidence type="ECO:0000313" key="9">
    <source>
        <dbReference type="RefSeq" id="XP_022146281.1"/>
    </source>
</evidence>
<feature type="transmembrane region" description="Helical" evidence="7">
    <location>
        <begin position="337"/>
        <end position="359"/>
    </location>
</feature>
<evidence type="ECO:0000256" key="1">
    <source>
        <dbReference type="ARBA" id="ARBA00004141"/>
    </source>
</evidence>
<keyword evidence="4 7" id="KW-1133">Transmembrane helix</keyword>
<dbReference type="SUPFAM" id="SSF81338">
    <property type="entry name" value="Aquaporin-like"/>
    <property type="match status" value="1"/>
</dbReference>
<comment type="subcellular location">
    <subcellularLocation>
        <location evidence="1">Membrane</location>
        <topology evidence="1">Multi-pass membrane protein</topology>
    </subcellularLocation>
</comment>
<evidence type="ECO:0000256" key="4">
    <source>
        <dbReference type="ARBA" id="ARBA00022989"/>
    </source>
</evidence>
<evidence type="ECO:0000313" key="8">
    <source>
        <dbReference type="Proteomes" id="UP000504603"/>
    </source>
</evidence>
<feature type="transmembrane region" description="Helical" evidence="7">
    <location>
        <begin position="133"/>
        <end position="153"/>
    </location>
</feature>
<protein>
    <submittedName>
        <fullName evidence="9">Heparan-alpha-glucosaminide N-acetyltransferase</fullName>
    </submittedName>
</protein>
<comment type="similarity">
    <text evidence="6">Belongs to the MIP/aquaporin (TC 1.A.8) family. PIP (TC 1.A.8.11) subfamily.</text>
</comment>
<evidence type="ECO:0000256" key="5">
    <source>
        <dbReference type="ARBA" id="ARBA00023136"/>
    </source>
</evidence>
<dbReference type="GO" id="GO:0016020">
    <property type="term" value="C:membrane"/>
    <property type="evidence" value="ECO:0007669"/>
    <property type="project" value="UniProtKB-SubCell"/>
</dbReference>
<dbReference type="RefSeq" id="XP_022146281.1">
    <property type="nucleotide sequence ID" value="XM_022290589.1"/>
</dbReference>
<dbReference type="PROSITE" id="PS00221">
    <property type="entry name" value="MIP"/>
    <property type="match status" value="1"/>
</dbReference>
<organism evidence="8 9">
    <name type="scientific">Momordica charantia</name>
    <name type="common">Bitter gourd</name>
    <name type="synonym">Balsam pear</name>
    <dbReference type="NCBI Taxonomy" id="3673"/>
    <lineage>
        <taxon>Eukaryota</taxon>
        <taxon>Viridiplantae</taxon>
        <taxon>Streptophyta</taxon>
        <taxon>Embryophyta</taxon>
        <taxon>Tracheophyta</taxon>
        <taxon>Spermatophyta</taxon>
        <taxon>Magnoliopsida</taxon>
        <taxon>eudicotyledons</taxon>
        <taxon>Gunneridae</taxon>
        <taxon>Pentapetalae</taxon>
        <taxon>rosids</taxon>
        <taxon>fabids</taxon>
        <taxon>Cucurbitales</taxon>
        <taxon>Cucurbitaceae</taxon>
        <taxon>Momordiceae</taxon>
        <taxon>Momordica</taxon>
    </lineage>
</organism>
<feature type="transmembrane region" description="Helical" evidence="7">
    <location>
        <begin position="379"/>
        <end position="399"/>
    </location>
</feature>
<feature type="transmembrane region" description="Helical" evidence="7">
    <location>
        <begin position="475"/>
        <end position="498"/>
    </location>
</feature>
<feature type="transmembrane region" description="Helical" evidence="7">
    <location>
        <begin position="29"/>
        <end position="52"/>
    </location>
</feature>
<feature type="transmembrane region" description="Helical" evidence="7">
    <location>
        <begin position="561"/>
        <end position="583"/>
    </location>
</feature>
<dbReference type="GO" id="GO:0015267">
    <property type="term" value="F:channel activity"/>
    <property type="evidence" value="ECO:0007669"/>
    <property type="project" value="InterPro"/>
</dbReference>
<dbReference type="OrthoDB" id="2149840at2759"/>
<dbReference type="GeneID" id="111015529"/>
<feature type="transmembrane region" description="Helical" evidence="7">
    <location>
        <begin position="443"/>
        <end position="463"/>
    </location>
</feature>
<dbReference type="PRINTS" id="PR00783">
    <property type="entry name" value="MINTRINSICP"/>
</dbReference>
<dbReference type="NCBIfam" id="TIGR00861">
    <property type="entry name" value="MIP"/>
    <property type="match status" value="1"/>
</dbReference>
<name>A0A6J1CYU3_MOMCH</name>
<dbReference type="InterPro" id="IPR022357">
    <property type="entry name" value="MIP_CS"/>
</dbReference>
<evidence type="ECO:0000256" key="7">
    <source>
        <dbReference type="SAM" id="Phobius"/>
    </source>
</evidence>
<dbReference type="AlphaFoldDB" id="A0A6J1CYU3"/>
<feature type="transmembrane region" description="Helical" evidence="7">
    <location>
        <begin position="518"/>
        <end position="540"/>
    </location>
</feature>
<proteinExistence type="inferred from homology"/>
<keyword evidence="2" id="KW-0813">Transport</keyword>
<keyword evidence="5 7" id="KW-0472">Membrane</keyword>
<gene>
    <name evidence="9" type="primary">LOC111015529</name>
</gene>
<dbReference type="InterPro" id="IPR023271">
    <property type="entry name" value="Aquaporin-like"/>
</dbReference>
<feature type="transmembrane region" description="Helical" evidence="7">
    <location>
        <begin position="310"/>
        <end position="331"/>
    </location>
</feature>
<dbReference type="Gene3D" id="1.20.1080.10">
    <property type="entry name" value="Glycerol uptake facilitator protein"/>
    <property type="match status" value="1"/>
</dbReference>
<accession>A0A6J1CYU3</accession>
<dbReference type="CDD" id="cd00333">
    <property type="entry name" value="MIP"/>
    <property type="match status" value="1"/>
</dbReference>
<evidence type="ECO:0000256" key="2">
    <source>
        <dbReference type="ARBA" id="ARBA00022448"/>
    </source>
</evidence>
<feature type="transmembrane region" description="Helical" evidence="7">
    <location>
        <begin position="603"/>
        <end position="625"/>
    </location>
</feature>
<sequence length="684" mass="75017">MADSRPLLKNQLELPESSGKAPRVVSLDVFRGLSVFLMMLVDYGGSFLPIIAHSPWNGLHLADFVMPWFLFIAGVSLALVYKEVKSKVAATRIAASRGLYLFLLGVLLQGGYFHGITSLTYGVDMERIRWLGILQRISVGYLIAALCEIWLTCRTREEVGNTKSFWWHWCAIFFLLSLYMGLSYGLYVPDWNFKISTTTSSLPPNGSYGYMVNCSVRGDHGPACNSAGMIDRYVLGIDHLYTKPVYRNMKECNISSRGQVPETSPSWCHAPFEPEGLLSSLTATVACIIGLQYGHILSNVQEHKSRTRSWFSLSLKTLVLGIFLVFIGIPVNKSLYTVSYMLITSASAGIVFCALYILVDVHGYRRLTCVLEWMGKHALCIYVLVISNIFVIGIQGFYWRSPKNNIDVVMEEERRQQGKDYVDPPPAPLLGFSELKLWSFHRAVIAEFMATLLFLYITLATVIGNNARPGPCTGVGPLGIAWAFGVMIFVLVYCTAGISGGHINPAVTFGLLLARKVSVVRAVAYMAAQCLGAIVGVALVKSFMKHAYNSHGGGANLVADGFSRGTALGAEIIGTFLLVYTVFSATDPKRNARDSHVPVLAPLPIGFAVFVVHLATIPITGTGINPARSLGAAVMYNNGRAWRDHWIFWVGPFLGAAAAALYHQYVLRAAGVKALGSFRSNRSV</sequence>
<feature type="transmembrane region" description="Helical" evidence="7">
    <location>
        <begin position="64"/>
        <end position="81"/>
    </location>
</feature>
<keyword evidence="3 7" id="KW-0812">Transmembrane</keyword>
<dbReference type="Proteomes" id="UP000504603">
    <property type="component" value="Unplaced"/>
</dbReference>
<evidence type="ECO:0000256" key="6">
    <source>
        <dbReference type="ARBA" id="ARBA00038497"/>
    </source>
</evidence>
<reference evidence="9" key="1">
    <citation type="submission" date="2025-08" db="UniProtKB">
        <authorList>
            <consortium name="RefSeq"/>
        </authorList>
    </citation>
    <scope>IDENTIFICATION</scope>
    <source>
        <strain evidence="9">OHB3-1</strain>
    </source>
</reference>